<dbReference type="SUPFAM" id="SSF102114">
    <property type="entry name" value="Radical SAM enzymes"/>
    <property type="match status" value="2"/>
</dbReference>
<dbReference type="PROSITE" id="PS50926">
    <property type="entry name" value="TRAM"/>
    <property type="match status" value="1"/>
</dbReference>
<accession>Q4SH98</accession>
<evidence type="ECO:0000256" key="5">
    <source>
        <dbReference type="ARBA" id="ARBA00051661"/>
    </source>
</evidence>
<sequence>MLRLGMTNPPYILEHLEEMAKILTHPRVYAFLHVPVQSASDSVLMDMKREYCVSDFKTVVDFLKERPLWQHGEFTRENGTQEPGAGFPVFHARVPGVTIATDVICGFPGETDKDFQETLDLVKLYRFPSLFINQFYPRPGTPAAKMEQVPAHIVVIGYRLHYPQGTSAAPVKKKQRTKELSQLFHSYNPYDHKVEVVTLPALVIQSRAKLSYKNWGTAGGPSFAYVPLDNNQSQLGQPTFLHQLHAAATQCTCSVCAGKTGFCLYRCNKFDPDGGGKVCTFVFEAQRVSLEKPGRGPGGLLDLTQVQIILDLAAQIVTVGERQQVLVTEESFDAQYYVAHNKFYEQVLVPKRAEFKGKMIEVDIYEAGKHFMKGRPVEDSKPFTPSIAAPVQKGEVSGLTQ</sequence>
<dbReference type="SMART" id="SM00729">
    <property type="entry name" value="Elp3"/>
    <property type="match status" value="1"/>
</dbReference>
<dbReference type="Gene3D" id="3.30.750.200">
    <property type="match status" value="1"/>
</dbReference>
<dbReference type="InterPro" id="IPR006638">
    <property type="entry name" value="Elp3/MiaA/NifB-like_rSAM"/>
</dbReference>
<organism evidence="9">
    <name type="scientific">Tetraodon nigroviridis</name>
    <name type="common">Spotted green pufferfish</name>
    <name type="synonym">Chelonodon nigroviridis</name>
    <dbReference type="NCBI Taxonomy" id="99883"/>
    <lineage>
        <taxon>Eukaryota</taxon>
        <taxon>Metazoa</taxon>
        <taxon>Chordata</taxon>
        <taxon>Craniata</taxon>
        <taxon>Vertebrata</taxon>
        <taxon>Euteleostomi</taxon>
        <taxon>Actinopterygii</taxon>
        <taxon>Neopterygii</taxon>
        <taxon>Teleostei</taxon>
        <taxon>Neoteleostei</taxon>
        <taxon>Acanthomorphata</taxon>
        <taxon>Eupercaria</taxon>
        <taxon>Tetraodontiformes</taxon>
        <taxon>Tetradontoidea</taxon>
        <taxon>Tetraodontidae</taxon>
        <taxon>Tetraodon</taxon>
    </lineage>
</organism>
<dbReference type="GO" id="GO:0035598">
    <property type="term" value="F:tRNA (N(6)-L-threonylcarbamoyladenosine(37)-C(2))-methylthiotransferase activity"/>
    <property type="evidence" value="ECO:0007669"/>
    <property type="project" value="UniProtKB-EC"/>
</dbReference>
<evidence type="ECO:0000256" key="6">
    <source>
        <dbReference type="SAM" id="MobiDB-lite"/>
    </source>
</evidence>
<feature type="region of interest" description="Disordered" evidence="6">
    <location>
        <begin position="382"/>
        <end position="401"/>
    </location>
</feature>
<reference evidence="9" key="2">
    <citation type="submission" date="2004-02" db="EMBL/GenBank/DDBJ databases">
        <authorList>
            <consortium name="Genoscope"/>
            <consortium name="Whitehead Institute Centre for Genome Research"/>
        </authorList>
    </citation>
    <scope>NUCLEOTIDE SEQUENCE</scope>
</reference>
<reference evidence="9" key="1">
    <citation type="journal article" date="2004" name="Nature">
        <title>Genome duplication in the teleost fish Tetraodon nigroviridis reveals the early vertebrate proto-karyotype.</title>
        <authorList>
            <person name="Jaillon O."/>
            <person name="Aury J.-M."/>
            <person name="Brunet F."/>
            <person name="Petit J.-L."/>
            <person name="Stange-Thomann N."/>
            <person name="Mauceli E."/>
            <person name="Bouneau L."/>
            <person name="Fischer C."/>
            <person name="Ozouf-Costaz C."/>
            <person name="Bernot A."/>
            <person name="Nicaud S."/>
            <person name="Jaffe D."/>
            <person name="Fisher S."/>
            <person name="Lutfalla G."/>
            <person name="Dossat C."/>
            <person name="Segurens B."/>
            <person name="Dasilva C."/>
            <person name="Salanoubat M."/>
            <person name="Levy M."/>
            <person name="Boudet N."/>
            <person name="Castellano S."/>
            <person name="Anthouard V."/>
            <person name="Jubin C."/>
            <person name="Castelli V."/>
            <person name="Katinka M."/>
            <person name="Vacherie B."/>
            <person name="Biemont C."/>
            <person name="Skalli Z."/>
            <person name="Cattolico L."/>
            <person name="Poulain J."/>
            <person name="De Berardinis V."/>
            <person name="Cruaud C."/>
            <person name="Duprat S."/>
            <person name="Brottier P."/>
            <person name="Coutanceau J.-P."/>
            <person name="Gouzy J."/>
            <person name="Parra G."/>
            <person name="Lardier G."/>
            <person name="Chapple C."/>
            <person name="McKernan K.J."/>
            <person name="McEwan P."/>
            <person name="Bosak S."/>
            <person name="Kellis M."/>
            <person name="Volff J.-N."/>
            <person name="Guigo R."/>
            <person name="Zody M.C."/>
            <person name="Mesirov J."/>
            <person name="Lindblad-Toh K."/>
            <person name="Birren B."/>
            <person name="Nusbaum C."/>
            <person name="Kahn D."/>
            <person name="Robinson-Rechavi M."/>
            <person name="Laudet V."/>
            <person name="Schachter V."/>
            <person name="Quetier F."/>
            <person name="Saurin W."/>
            <person name="Scarpelli C."/>
            <person name="Wincker P."/>
            <person name="Lander E.S."/>
            <person name="Weissenbach J."/>
            <person name="Roest Crollius H."/>
        </authorList>
    </citation>
    <scope>NUCLEOTIDE SEQUENCE [LARGE SCALE GENOMIC DNA]</scope>
</reference>
<dbReference type="PANTHER" id="PTHR11918">
    <property type="entry name" value="RADICAL SAM PROTEINS"/>
    <property type="match status" value="1"/>
</dbReference>
<dbReference type="GO" id="GO:0005783">
    <property type="term" value="C:endoplasmic reticulum"/>
    <property type="evidence" value="ECO:0007669"/>
    <property type="project" value="TreeGrafter"/>
</dbReference>
<feature type="domain" description="TRAM" evidence="7">
    <location>
        <begin position="316"/>
        <end position="378"/>
    </location>
</feature>
<dbReference type="GO" id="GO:0051536">
    <property type="term" value="F:iron-sulfur cluster binding"/>
    <property type="evidence" value="ECO:0007669"/>
    <property type="project" value="InterPro"/>
</dbReference>
<evidence type="ECO:0000313" key="9">
    <source>
        <dbReference type="EMBL" id="CAF99984.1"/>
    </source>
</evidence>
<dbReference type="InterPro" id="IPR002792">
    <property type="entry name" value="TRAM_dom"/>
</dbReference>
<dbReference type="EC" id="2.8.4.5" evidence="2"/>
<comment type="catalytic activity">
    <reaction evidence="5">
        <text>N(6)-L-threonylcarbamoyladenosine(37) in tRNA + (sulfur carrier)-SH + AH2 + 2 S-adenosyl-L-methionine = 2-methylsulfanyl-N(6)-L-threonylcarbamoyladenosine(37) in tRNA + (sulfur carrier)-H + 5'-deoxyadenosine + L-methionine + A + S-adenosyl-L-homocysteine + 2 H(+)</text>
        <dbReference type="Rhea" id="RHEA:37075"/>
        <dbReference type="Rhea" id="RHEA-COMP:10163"/>
        <dbReference type="Rhea" id="RHEA-COMP:11092"/>
        <dbReference type="Rhea" id="RHEA-COMP:14737"/>
        <dbReference type="Rhea" id="RHEA-COMP:14739"/>
        <dbReference type="ChEBI" id="CHEBI:13193"/>
        <dbReference type="ChEBI" id="CHEBI:15378"/>
        <dbReference type="ChEBI" id="CHEBI:17319"/>
        <dbReference type="ChEBI" id="CHEBI:17499"/>
        <dbReference type="ChEBI" id="CHEBI:29917"/>
        <dbReference type="ChEBI" id="CHEBI:57844"/>
        <dbReference type="ChEBI" id="CHEBI:57856"/>
        <dbReference type="ChEBI" id="CHEBI:59789"/>
        <dbReference type="ChEBI" id="CHEBI:64428"/>
        <dbReference type="ChEBI" id="CHEBI:74418"/>
        <dbReference type="ChEBI" id="CHEBI:74420"/>
        <dbReference type="EC" id="2.8.4.5"/>
    </reaction>
</comment>
<protein>
    <recommendedName>
        <fullName evidence="2">tRNA (N(6)-L-threonylcarbamoyladenosine(37)-C(2))-methylthiotransferase</fullName>
        <ecNumber evidence="2">2.8.4.5</ecNumber>
    </recommendedName>
    <alternativeName>
        <fullName evidence="4">tRNA-t(6)A37 methylthiotransferase</fullName>
    </alternativeName>
</protein>
<evidence type="ECO:0000256" key="2">
    <source>
        <dbReference type="ARBA" id="ARBA00013273"/>
    </source>
</evidence>
<evidence type="ECO:0000256" key="4">
    <source>
        <dbReference type="ARBA" id="ARBA00031213"/>
    </source>
</evidence>
<comment type="function">
    <text evidence="1">Catalyzes the methylthiolation of N6-threonylcarbamoyladenosine (t(6)A), leading to the formation of 2-methylthio-N6-threonylcarbamoyladenosine (ms(2)t(6)A) at position 37 in tRNAs that read codons beginning with adenine.</text>
</comment>
<evidence type="ECO:0000256" key="1">
    <source>
        <dbReference type="ARBA" id="ARBA00002399"/>
    </source>
</evidence>
<dbReference type="InterPro" id="IPR007197">
    <property type="entry name" value="rSAM"/>
</dbReference>
<gene>
    <name evidence="9" type="ORF">GSTENG00018271001</name>
</gene>
<evidence type="ECO:0000259" key="8">
    <source>
        <dbReference type="PROSITE" id="PS51918"/>
    </source>
</evidence>
<evidence type="ECO:0000259" key="7">
    <source>
        <dbReference type="PROSITE" id="PS50926"/>
    </source>
</evidence>
<feature type="domain" description="Radical SAM core" evidence="8">
    <location>
        <begin position="1"/>
        <end position="172"/>
    </location>
</feature>
<evidence type="ECO:0000256" key="3">
    <source>
        <dbReference type="ARBA" id="ARBA00022679"/>
    </source>
</evidence>
<dbReference type="PANTHER" id="PTHR11918:SF45">
    <property type="entry name" value="THREONYLCARBAMOYLADENOSINE TRNA METHYLTHIOTRANSFERASE"/>
    <property type="match status" value="1"/>
</dbReference>
<dbReference type="OrthoDB" id="1730074at2759"/>
<name>Q4SH98_TETNG</name>
<dbReference type="EMBL" id="CAAE01014587">
    <property type="protein sequence ID" value="CAF99984.1"/>
    <property type="molecule type" value="Genomic_DNA"/>
</dbReference>
<keyword evidence="3" id="KW-0808">Transferase</keyword>
<dbReference type="AlphaFoldDB" id="Q4SH98"/>
<dbReference type="PROSITE" id="PS51918">
    <property type="entry name" value="RADICAL_SAM"/>
    <property type="match status" value="1"/>
</dbReference>
<proteinExistence type="predicted"/>
<comment type="caution">
    <text evidence="9">The sequence shown here is derived from an EMBL/GenBank/DDBJ whole genome shotgun (WGS) entry which is preliminary data.</text>
</comment>
<feature type="non-terminal residue" evidence="9">
    <location>
        <position position="1"/>
    </location>
</feature>
<dbReference type="KEGG" id="tng:GSTEN00018271G001"/>
<dbReference type="InterPro" id="IPR058240">
    <property type="entry name" value="rSAM_sf"/>
</dbReference>